<dbReference type="Proteomes" id="UP000822688">
    <property type="component" value="Chromosome V"/>
</dbReference>
<proteinExistence type="predicted"/>
<organism evidence="1 2">
    <name type="scientific">Ceratodon purpureus</name>
    <name type="common">Fire moss</name>
    <name type="synonym">Dicranum purpureum</name>
    <dbReference type="NCBI Taxonomy" id="3225"/>
    <lineage>
        <taxon>Eukaryota</taxon>
        <taxon>Viridiplantae</taxon>
        <taxon>Streptophyta</taxon>
        <taxon>Embryophyta</taxon>
        <taxon>Bryophyta</taxon>
        <taxon>Bryophytina</taxon>
        <taxon>Bryopsida</taxon>
        <taxon>Dicranidae</taxon>
        <taxon>Pseudoditrichales</taxon>
        <taxon>Ditrichaceae</taxon>
        <taxon>Ceratodon</taxon>
    </lineage>
</organism>
<keyword evidence="2" id="KW-1185">Reference proteome</keyword>
<gene>
    <name evidence="1" type="ORF">KC19_VG286000</name>
</gene>
<dbReference type="EMBL" id="CM026426">
    <property type="protein sequence ID" value="KAG0574729.1"/>
    <property type="molecule type" value="Genomic_DNA"/>
</dbReference>
<sequence length="138" mass="16067">MAFARRKAEWEPWFSRCMLLSASRFIPSDPNAKEVSPSADVVAMWDPKTGAGYSFKDRNGEEYYGYVCELFLRVHQRPMQDGTLPLHFARGLLEEEKGNSVNWTKFAMRRCFPGQKRRPFQPWPKYENVRGPLPSVHP</sequence>
<comment type="caution">
    <text evidence="1">The sequence shown here is derived from an EMBL/GenBank/DDBJ whole genome shotgun (WGS) entry which is preliminary data.</text>
</comment>
<evidence type="ECO:0000313" key="2">
    <source>
        <dbReference type="Proteomes" id="UP000822688"/>
    </source>
</evidence>
<evidence type="ECO:0000313" key="1">
    <source>
        <dbReference type="EMBL" id="KAG0574729.1"/>
    </source>
</evidence>
<reference evidence="1" key="1">
    <citation type="submission" date="2020-06" db="EMBL/GenBank/DDBJ databases">
        <title>WGS assembly of Ceratodon purpureus strain R40.</title>
        <authorList>
            <person name="Carey S.B."/>
            <person name="Jenkins J."/>
            <person name="Shu S."/>
            <person name="Lovell J.T."/>
            <person name="Sreedasyam A."/>
            <person name="Maumus F."/>
            <person name="Tiley G.P."/>
            <person name="Fernandez-Pozo N."/>
            <person name="Barry K."/>
            <person name="Chen C."/>
            <person name="Wang M."/>
            <person name="Lipzen A."/>
            <person name="Daum C."/>
            <person name="Saski C.A."/>
            <person name="Payton A.C."/>
            <person name="Mcbreen J.C."/>
            <person name="Conrad R.E."/>
            <person name="Kollar L.M."/>
            <person name="Olsson S."/>
            <person name="Huttunen S."/>
            <person name="Landis J.B."/>
            <person name="Wickett N.J."/>
            <person name="Johnson M.G."/>
            <person name="Rensing S.A."/>
            <person name="Grimwood J."/>
            <person name="Schmutz J."/>
            <person name="Mcdaniel S.F."/>
        </authorList>
    </citation>
    <scope>NUCLEOTIDE SEQUENCE</scope>
    <source>
        <strain evidence="1">R40</strain>
    </source>
</reference>
<protein>
    <submittedName>
        <fullName evidence="1">Uncharacterized protein</fullName>
    </submittedName>
</protein>
<dbReference type="AlphaFoldDB" id="A0A8T0HVH3"/>
<name>A0A8T0HVH3_CERPU</name>
<accession>A0A8T0HVH3</accession>